<dbReference type="SUPFAM" id="SSF55811">
    <property type="entry name" value="Nudix"/>
    <property type="match status" value="1"/>
</dbReference>
<comment type="similarity">
    <text evidence="2 5">Belongs to the Nudix hydrolase family.</text>
</comment>
<dbReference type="InterPro" id="IPR000086">
    <property type="entry name" value="NUDIX_hydrolase_dom"/>
</dbReference>
<comment type="caution">
    <text evidence="7">The sequence shown here is derived from an EMBL/GenBank/DDBJ whole genome shotgun (WGS) entry which is preliminary data.</text>
</comment>
<evidence type="ECO:0000256" key="4">
    <source>
        <dbReference type="ARBA" id="ARBA00022842"/>
    </source>
</evidence>
<evidence type="ECO:0000313" key="8">
    <source>
        <dbReference type="Proteomes" id="UP000282674"/>
    </source>
</evidence>
<evidence type="ECO:0000256" key="1">
    <source>
        <dbReference type="ARBA" id="ARBA00001946"/>
    </source>
</evidence>
<protein>
    <submittedName>
        <fullName evidence="7">NUDIX domain-containing protein</fullName>
    </submittedName>
</protein>
<dbReference type="OrthoDB" id="9804442at2"/>
<dbReference type="Proteomes" id="UP000282674">
    <property type="component" value="Unassembled WGS sequence"/>
</dbReference>
<reference evidence="7 8" key="1">
    <citation type="submission" date="2018-10" db="EMBL/GenBank/DDBJ databases">
        <title>Isolation from soil.</title>
        <authorList>
            <person name="Hu J."/>
        </authorList>
    </citation>
    <scope>NUCLEOTIDE SEQUENCE [LARGE SCALE GENOMIC DNA]</scope>
    <source>
        <strain evidence="7 8">NEAU-Ht49</strain>
    </source>
</reference>
<proteinExistence type="inferred from homology"/>
<dbReference type="PROSITE" id="PS00893">
    <property type="entry name" value="NUDIX_BOX"/>
    <property type="match status" value="1"/>
</dbReference>
<dbReference type="InterPro" id="IPR020084">
    <property type="entry name" value="NUDIX_hydrolase_CS"/>
</dbReference>
<dbReference type="RefSeq" id="WP_122197318.1">
    <property type="nucleotide sequence ID" value="NZ_JBHSKC010000001.1"/>
</dbReference>
<dbReference type="PROSITE" id="PS51462">
    <property type="entry name" value="NUDIX"/>
    <property type="match status" value="1"/>
</dbReference>
<dbReference type="Gene3D" id="3.90.79.10">
    <property type="entry name" value="Nucleoside Triphosphate Pyrophosphohydrolase"/>
    <property type="match status" value="1"/>
</dbReference>
<keyword evidence="4" id="KW-0460">Magnesium</keyword>
<dbReference type="PANTHER" id="PTHR43046:SF12">
    <property type="entry name" value="GDP-MANNOSE MANNOSYL HYDROLASE"/>
    <property type="match status" value="1"/>
</dbReference>
<dbReference type="InterPro" id="IPR015797">
    <property type="entry name" value="NUDIX_hydrolase-like_dom_sf"/>
</dbReference>
<sequence length="158" mass="17325">METYEPAEWSARAAVRIICLDGADRVLLMNWHDPHNHREFWEPPGGGVDPGESDIEAARRELHEETGLPGSSVQDVSVRVERDFLWLGTRHLKTEPFFLARFAGTPDVRPAALTPEENATYLGMAWFSPGEIAALGGSVEPSNLLSAIALLLAHDPTG</sequence>
<dbReference type="Pfam" id="PF00293">
    <property type="entry name" value="NUDIX"/>
    <property type="match status" value="1"/>
</dbReference>
<dbReference type="PANTHER" id="PTHR43046">
    <property type="entry name" value="GDP-MANNOSE MANNOSYL HYDROLASE"/>
    <property type="match status" value="1"/>
</dbReference>
<comment type="cofactor">
    <cofactor evidence="1">
        <name>Mg(2+)</name>
        <dbReference type="ChEBI" id="CHEBI:18420"/>
    </cofactor>
</comment>
<accession>A0A3M2LSI5</accession>
<dbReference type="PRINTS" id="PR00502">
    <property type="entry name" value="NUDIXFAMILY"/>
</dbReference>
<evidence type="ECO:0000313" key="7">
    <source>
        <dbReference type="EMBL" id="RMI40212.1"/>
    </source>
</evidence>
<gene>
    <name evidence="7" type="ORF">EBO15_27325</name>
</gene>
<dbReference type="InterPro" id="IPR020476">
    <property type="entry name" value="Nudix_hydrolase"/>
</dbReference>
<feature type="domain" description="Nudix hydrolase" evidence="6">
    <location>
        <begin position="10"/>
        <end position="152"/>
    </location>
</feature>
<evidence type="ECO:0000256" key="2">
    <source>
        <dbReference type="ARBA" id="ARBA00005582"/>
    </source>
</evidence>
<dbReference type="GO" id="GO:0016787">
    <property type="term" value="F:hydrolase activity"/>
    <property type="evidence" value="ECO:0007669"/>
    <property type="project" value="UniProtKB-KW"/>
</dbReference>
<keyword evidence="8" id="KW-1185">Reference proteome</keyword>
<keyword evidence="3 5" id="KW-0378">Hydrolase</keyword>
<name>A0A3M2LSI5_9ACTN</name>
<dbReference type="AlphaFoldDB" id="A0A3M2LSI5"/>
<dbReference type="EMBL" id="RFFG01000057">
    <property type="protein sequence ID" value="RMI40212.1"/>
    <property type="molecule type" value="Genomic_DNA"/>
</dbReference>
<evidence type="ECO:0000256" key="3">
    <source>
        <dbReference type="ARBA" id="ARBA00022801"/>
    </source>
</evidence>
<evidence type="ECO:0000256" key="5">
    <source>
        <dbReference type="RuleBase" id="RU003476"/>
    </source>
</evidence>
<evidence type="ECO:0000259" key="6">
    <source>
        <dbReference type="PROSITE" id="PS51462"/>
    </source>
</evidence>
<dbReference type="CDD" id="cd04685">
    <property type="entry name" value="NUDIX_Hydrolase"/>
    <property type="match status" value="1"/>
</dbReference>
<organism evidence="7 8">
    <name type="scientific">Actinomadura harenae</name>
    <dbReference type="NCBI Taxonomy" id="2483351"/>
    <lineage>
        <taxon>Bacteria</taxon>
        <taxon>Bacillati</taxon>
        <taxon>Actinomycetota</taxon>
        <taxon>Actinomycetes</taxon>
        <taxon>Streptosporangiales</taxon>
        <taxon>Thermomonosporaceae</taxon>
        <taxon>Actinomadura</taxon>
    </lineage>
</organism>